<gene>
    <name evidence="2" type="ORF">NDU88_004370</name>
</gene>
<feature type="region of interest" description="Disordered" evidence="1">
    <location>
        <begin position="1"/>
        <end position="131"/>
    </location>
</feature>
<organism evidence="2 3">
    <name type="scientific">Pleurodeles waltl</name>
    <name type="common">Iberian ribbed newt</name>
    <dbReference type="NCBI Taxonomy" id="8319"/>
    <lineage>
        <taxon>Eukaryota</taxon>
        <taxon>Metazoa</taxon>
        <taxon>Chordata</taxon>
        <taxon>Craniata</taxon>
        <taxon>Vertebrata</taxon>
        <taxon>Euteleostomi</taxon>
        <taxon>Amphibia</taxon>
        <taxon>Batrachia</taxon>
        <taxon>Caudata</taxon>
        <taxon>Salamandroidea</taxon>
        <taxon>Salamandridae</taxon>
        <taxon>Pleurodelinae</taxon>
        <taxon>Pleurodeles</taxon>
    </lineage>
</organism>
<evidence type="ECO:0000313" key="3">
    <source>
        <dbReference type="Proteomes" id="UP001066276"/>
    </source>
</evidence>
<feature type="compositionally biased region" description="Basic and acidic residues" evidence="1">
    <location>
        <begin position="40"/>
        <end position="71"/>
    </location>
</feature>
<dbReference type="Proteomes" id="UP001066276">
    <property type="component" value="Chromosome 3_2"/>
</dbReference>
<proteinExistence type="predicted"/>
<accession>A0AAV7TR28</accession>
<reference evidence="2" key="1">
    <citation type="journal article" date="2022" name="bioRxiv">
        <title>Sequencing and chromosome-scale assembly of the giantPleurodeles waltlgenome.</title>
        <authorList>
            <person name="Brown T."/>
            <person name="Elewa A."/>
            <person name="Iarovenko S."/>
            <person name="Subramanian E."/>
            <person name="Araus A.J."/>
            <person name="Petzold A."/>
            <person name="Susuki M."/>
            <person name="Suzuki K.-i.T."/>
            <person name="Hayashi T."/>
            <person name="Toyoda A."/>
            <person name="Oliveira C."/>
            <person name="Osipova E."/>
            <person name="Leigh N.D."/>
            <person name="Simon A."/>
            <person name="Yun M.H."/>
        </authorList>
    </citation>
    <scope>NUCLEOTIDE SEQUENCE</scope>
    <source>
        <strain evidence="2">20211129_DDA</strain>
        <tissue evidence="2">Liver</tissue>
    </source>
</reference>
<dbReference type="EMBL" id="JANPWB010000006">
    <property type="protein sequence ID" value="KAJ1179134.1"/>
    <property type="molecule type" value="Genomic_DNA"/>
</dbReference>
<sequence>MEEVPDLEVLRSGTNLVGLPGDSGQKQALRAVTRGGGRGGGDRMSEEVETEGARMAREEAEALERTERKAGEALAASIAEEKWGGHRNPAAPRDAAKEQEALQRNSQPHSGKSVAPAGASWEFTWKEEDKK</sequence>
<comment type="caution">
    <text evidence="2">The sequence shown here is derived from an EMBL/GenBank/DDBJ whole genome shotgun (WGS) entry which is preliminary data.</text>
</comment>
<evidence type="ECO:0000256" key="1">
    <source>
        <dbReference type="SAM" id="MobiDB-lite"/>
    </source>
</evidence>
<evidence type="ECO:0000313" key="2">
    <source>
        <dbReference type="EMBL" id="KAJ1179134.1"/>
    </source>
</evidence>
<name>A0AAV7TR28_PLEWA</name>
<dbReference type="AlphaFoldDB" id="A0AAV7TR28"/>
<keyword evidence="3" id="KW-1185">Reference proteome</keyword>
<protein>
    <submittedName>
        <fullName evidence="2">Uncharacterized protein</fullName>
    </submittedName>
</protein>